<dbReference type="AlphaFoldDB" id="A0A9D9I9R6"/>
<protein>
    <submittedName>
        <fullName evidence="1">Fimbrillin family protein</fullName>
    </submittedName>
</protein>
<comment type="caution">
    <text evidence="1">The sequence shown here is derived from an EMBL/GenBank/DDBJ whole genome shotgun (WGS) entry which is preliminary data.</text>
</comment>
<dbReference type="PROSITE" id="PS51257">
    <property type="entry name" value="PROKAR_LIPOPROTEIN"/>
    <property type="match status" value="1"/>
</dbReference>
<dbReference type="Gene3D" id="2.60.40.2620">
    <property type="entry name" value="Fimbrillin-like"/>
    <property type="match status" value="1"/>
</dbReference>
<accession>A0A9D9I9R6</accession>
<evidence type="ECO:0000313" key="2">
    <source>
        <dbReference type="Proteomes" id="UP000823660"/>
    </source>
</evidence>
<gene>
    <name evidence="1" type="ORF">IAB99_08530</name>
</gene>
<dbReference type="CDD" id="cd13120">
    <property type="entry name" value="BF2867_like_N"/>
    <property type="match status" value="1"/>
</dbReference>
<evidence type="ECO:0000313" key="1">
    <source>
        <dbReference type="EMBL" id="MBO8467788.1"/>
    </source>
</evidence>
<organism evidence="1 2">
    <name type="scientific">Candidatus Cryptobacteroides faecipullorum</name>
    <dbReference type="NCBI Taxonomy" id="2840764"/>
    <lineage>
        <taxon>Bacteria</taxon>
        <taxon>Pseudomonadati</taxon>
        <taxon>Bacteroidota</taxon>
        <taxon>Bacteroidia</taxon>
        <taxon>Bacteroidales</taxon>
        <taxon>Candidatus Cryptobacteroides</taxon>
    </lineage>
</organism>
<dbReference type="EMBL" id="JADIMH010000055">
    <property type="protein sequence ID" value="MBO8467788.1"/>
    <property type="molecule type" value="Genomic_DNA"/>
</dbReference>
<sequence length="327" mass="35135">MNHYCKSVFLTVIALAGISSCQEKMPEADGVEGNVEILAKIDEGIKTRTCVDGDTSDGAVGILWLPGDRIGVFGDAGTANAPFSSANTGAVAEAVFAGSLKTGEEPLYAYYPYSEENSGADVSSVKGNLALGQTFDMSSGALESDYKIGTVSFTSVESGRYEFTFEHLFSLLRFDIDASGTALEGDNLEQIILTLPEGRRLGGEFVFDASSGEVSWTGTPEVPNRLAMNWSDTPALADGASYTGYITCAPDIHAGDRIENYYCNPQIQGGIRPHCIGGFRCQHMLYFPSGFEELFRHSGDRASCDFVILFRSGEKSGQDSGYETPLR</sequence>
<proteinExistence type="predicted"/>
<name>A0A9D9I9R6_9BACT</name>
<dbReference type="InterPro" id="IPR042278">
    <property type="entry name" value="Mfa-like_1_N"/>
</dbReference>
<reference evidence="1" key="1">
    <citation type="submission" date="2020-10" db="EMBL/GenBank/DDBJ databases">
        <authorList>
            <person name="Gilroy R."/>
        </authorList>
    </citation>
    <scope>NUCLEOTIDE SEQUENCE</scope>
    <source>
        <strain evidence="1">B1-15692</strain>
    </source>
</reference>
<reference evidence="1" key="2">
    <citation type="journal article" date="2021" name="PeerJ">
        <title>Extensive microbial diversity within the chicken gut microbiome revealed by metagenomics and culture.</title>
        <authorList>
            <person name="Gilroy R."/>
            <person name="Ravi A."/>
            <person name="Getino M."/>
            <person name="Pursley I."/>
            <person name="Horton D.L."/>
            <person name="Alikhan N.F."/>
            <person name="Baker D."/>
            <person name="Gharbi K."/>
            <person name="Hall N."/>
            <person name="Watson M."/>
            <person name="Adriaenssens E.M."/>
            <person name="Foster-Nyarko E."/>
            <person name="Jarju S."/>
            <person name="Secka A."/>
            <person name="Antonio M."/>
            <person name="Oren A."/>
            <person name="Chaudhuri R.R."/>
            <person name="La Ragione R."/>
            <person name="Hildebrand F."/>
            <person name="Pallen M.J."/>
        </authorList>
    </citation>
    <scope>NUCLEOTIDE SEQUENCE</scope>
    <source>
        <strain evidence="1">B1-15692</strain>
    </source>
</reference>
<dbReference type="Proteomes" id="UP000823660">
    <property type="component" value="Unassembled WGS sequence"/>
</dbReference>